<accession>A0A6G9QHC2</accession>
<dbReference type="EMBL" id="CP050313">
    <property type="protein sequence ID" value="QIR13862.1"/>
    <property type="molecule type" value="Genomic_DNA"/>
</dbReference>
<dbReference type="Proteomes" id="UP000502608">
    <property type="component" value="Chromosome"/>
</dbReference>
<reference evidence="1 2" key="1">
    <citation type="submission" date="2020-03" db="EMBL/GenBank/DDBJ databases">
        <title>Complete genome sequence of Shewanella sp.</title>
        <authorList>
            <person name="Kim Y.-S."/>
            <person name="Kim S.-J."/>
            <person name="Jung H.-K."/>
            <person name="Kim K.-H."/>
        </authorList>
    </citation>
    <scope>NUCLEOTIDE SEQUENCE [LARGE SCALE GENOMIC DNA]</scope>
    <source>
        <strain evidence="1 2">PN3F2</strain>
    </source>
</reference>
<protein>
    <submittedName>
        <fullName evidence="1">Uncharacterized protein</fullName>
    </submittedName>
</protein>
<keyword evidence="2" id="KW-1185">Reference proteome</keyword>
<dbReference type="AlphaFoldDB" id="A0A6G9QHC2"/>
<proteinExistence type="predicted"/>
<evidence type="ECO:0000313" key="1">
    <source>
        <dbReference type="EMBL" id="QIR13862.1"/>
    </source>
</evidence>
<dbReference type="KEGG" id="saes:HBH39_04570"/>
<sequence length="237" mass="26315">MSQQDDEFLALQDEISLLYHRSPKPEPSAQLDELVLAKAHAYLRENLSSGQAKLPDETDDNLVPNSAWQKYRWQLSTAASVFIIAGLFMMVPMEQSIAPTQMDMTPQPMSVTSEAIQVMSADTMPVDASHEAQQPANVDVIHQSNGINSNNINAQVVESRALTSAAKLTPNELDEQPPVIAAADSALLQLKALINRGKWQESMALLADIEQRFPEVTQPNNKLYSQYTELKQRLNTQ</sequence>
<name>A0A6G9QHC2_9GAMM</name>
<evidence type="ECO:0000313" key="2">
    <source>
        <dbReference type="Proteomes" id="UP000502608"/>
    </source>
</evidence>
<organism evidence="1 2">
    <name type="scientific">Shewanella aestuarii</name>
    <dbReference type="NCBI Taxonomy" id="1028752"/>
    <lineage>
        <taxon>Bacteria</taxon>
        <taxon>Pseudomonadati</taxon>
        <taxon>Pseudomonadota</taxon>
        <taxon>Gammaproteobacteria</taxon>
        <taxon>Alteromonadales</taxon>
        <taxon>Shewanellaceae</taxon>
        <taxon>Shewanella</taxon>
    </lineage>
</organism>
<dbReference type="RefSeq" id="WP_167676014.1">
    <property type="nucleotide sequence ID" value="NZ_CP050313.1"/>
</dbReference>
<gene>
    <name evidence="1" type="ORF">HBH39_04570</name>
</gene>